<dbReference type="Gene3D" id="1.10.1200.10">
    <property type="entry name" value="ACP-like"/>
    <property type="match status" value="1"/>
</dbReference>
<accession>A0A0D5XVF5</accession>
<dbReference type="SUPFAM" id="SSF47336">
    <property type="entry name" value="ACP-like"/>
    <property type="match status" value="1"/>
</dbReference>
<reference evidence="4 5" key="1">
    <citation type="journal article" date="2015" name="Mol. Plant Microbe Interact.">
        <title>Comparative Genomic Analysis of Pseudomonas chlororaphis PCL1606 Reveals New Insight into Antifungal Compounds Involved in Biocontrol.</title>
        <authorList>
            <person name="Calderon C.E."/>
            <person name="Ramos C."/>
            <person name="de Vicente A."/>
            <person name="Cazorla F.M."/>
        </authorList>
    </citation>
    <scope>NUCLEOTIDE SEQUENCE [LARGE SCALE GENOMIC DNA]</scope>
    <source>
        <strain evidence="4 5">PCL1606</strain>
    </source>
</reference>
<organism evidence="4 5">
    <name type="scientific">Pseudomonas chlororaphis</name>
    <dbReference type="NCBI Taxonomy" id="587753"/>
    <lineage>
        <taxon>Bacteria</taxon>
        <taxon>Pseudomonadati</taxon>
        <taxon>Pseudomonadota</taxon>
        <taxon>Gammaproteobacteria</taxon>
        <taxon>Pseudomonadales</taxon>
        <taxon>Pseudomonadaceae</taxon>
        <taxon>Pseudomonas</taxon>
    </lineage>
</organism>
<dbReference type="SMART" id="SM00823">
    <property type="entry name" value="PKS_PP"/>
    <property type="match status" value="1"/>
</dbReference>
<dbReference type="AlphaFoldDB" id="A0A0D5XVF5"/>
<dbReference type="KEGG" id="pcz:PCL1606_12420"/>
<dbReference type="EMBL" id="CP011110">
    <property type="protein sequence ID" value="AKA22697.1"/>
    <property type="molecule type" value="Genomic_DNA"/>
</dbReference>
<protein>
    <submittedName>
        <fullName evidence="4">Phosphopantetheine-binding protein</fullName>
    </submittedName>
</protein>
<gene>
    <name evidence="4" type="ORF">PCL1606_12420</name>
</gene>
<keyword evidence="2" id="KW-0597">Phosphoprotein</keyword>
<evidence type="ECO:0000256" key="1">
    <source>
        <dbReference type="ARBA" id="ARBA00022450"/>
    </source>
</evidence>
<dbReference type="RefSeq" id="WP_045881425.1">
    <property type="nucleotide sequence ID" value="NZ_CP011110.1"/>
</dbReference>
<proteinExistence type="predicted"/>
<evidence type="ECO:0000259" key="3">
    <source>
        <dbReference type="PROSITE" id="PS50075"/>
    </source>
</evidence>
<dbReference type="GO" id="GO:0031177">
    <property type="term" value="F:phosphopantetheine binding"/>
    <property type="evidence" value="ECO:0007669"/>
    <property type="project" value="InterPro"/>
</dbReference>
<evidence type="ECO:0000313" key="4">
    <source>
        <dbReference type="EMBL" id="AKA22697.1"/>
    </source>
</evidence>
<evidence type="ECO:0000313" key="5">
    <source>
        <dbReference type="Proteomes" id="UP000032748"/>
    </source>
</evidence>
<dbReference type="InterPro" id="IPR009081">
    <property type="entry name" value="PP-bd_ACP"/>
</dbReference>
<evidence type="ECO:0000256" key="2">
    <source>
        <dbReference type="ARBA" id="ARBA00022553"/>
    </source>
</evidence>
<dbReference type="PATRIC" id="fig|587753.10.peg.1235"/>
<keyword evidence="1" id="KW-0596">Phosphopantetheine</keyword>
<dbReference type="PROSITE" id="PS00012">
    <property type="entry name" value="PHOSPHOPANTETHEINE"/>
    <property type="match status" value="1"/>
</dbReference>
<dbReference type="PROSITE" id="PS50075">
    <property type="entry name" value="CARRIER"/>
    <property type="match status" value="1"/>
</dbReference>
<dbReference type="InterPro" id="IPR006162">
    <property type="entry name" value="Ppantetheine_attach_site"/>
</dbReference>
<dbReference type="InterPro" id="IPR020806">
    <property type="entry name" value="PKS_PP-bd"/>
</dbReference>
<dbReference type="SMART" id="SM01294">
    <property type="entry name" value="PKS_PP_betabranch"/>
    <property type="match status" value="1"/>
</dbReference>
<dbReference type="Proteomes" id="UP000032748">
    <property type="component" value="Chromosome"/>
</dbReference>
<dbReference type="Pfam" id="PF00550">
    <property type="entry name" value="PP-binding"/>
    <property type="match status" value="1"/>
</dbReference>
<sequence length="92" mass="10060">MHIDEITFAVTETLASLLEVDSGSLDVERSFHEMGVDSVLIVGMSAEFEDRFGISLDPELAYQHDTVRKVSQHLYGVINQGALQAVAEVSHG</sequence>
<dbReference type="OrthoDB" id="9023404at2"/>
<feature type="domain" description="Carrier" evidence="3">
    <location>
        <begin position="1"/>
        <end position="78"/>
    </location>
</feature>
<dbReference type="InterPro" id="IPR036736">
    <property type="entry name" value="ACP-like_sf"/>
</dbReference>
<name>A0A0D5XVF5_9PSED</name>